<reference evidence="2 3" key="1">
    <citation type="journal article" date="2012" name="New Phytol.">
        <title>Insight into trade-off between wood decay and parasitism from the genome of a fungal forest pathogen.</title>
        <authorList>
            <person name="Olson A."/>
            <person name="Aerts A."/>
            <person name="Asiegbu F."/>
            <person name="Belbahri L."/>
            <person name="Bouzid O."/>
            <person name="Broberg A."/>
            <person name="Canback B."/>
            <person name="Coutinho P.M."/>
            <person name="Cullen D."/>
            <person name="Dalman K."/>
            <person name="Deflorio G."/>
            <person name="van Diepen L.T."/>
            <person name="Dunand C."/>
            <person name="Duplessis S."/>
            <person name="Durling M."/>
            <person name="Gonthier P."/>
            <person name="Grimwood J."/>
            <person name="Fossdal C.G."/>
            <person name="Hansson D."/>
            <person name="Henrissat B."/>
            <person name="Hietala A."/>
            <person name="Himmelstrand K."/>
            <person name="Hoffmeister D."/>
            <person name="Hogberg N."/>
            <person name="James T.Y."/>
            <person name="Karlsson M."/>
            <person name="Kohler A."/>
            <person name="Kues U."/>
            <person name="Lee Y.H."/>
            <person name="Lin Y.C."/>
            <person name="Lind M."/>
            <person name="Lindquist E."/>
            <person name="Lombard V."/>
            <person name="Lucas S."/>
            <person name="Lunden K."/>
            <person name="Morin E."/>
            <person name="Murat C."/>
            <person name="Park J."/>
            <person name="Raffaello T."/>
            <person name="Rouze P."/>
            <person name="Salamov A."/>
            <person name="Schmutz J."/>
            <person name="Solheim H."/>
            <person name="Stahlberg J."/>
            <person name="Velez H."/>
            <person name="de Vries R.P."/>
            <person name="Wiebenga A."/>
            <person name="Woodward S."/>
            <person name="Yakovlev I."/>
            <person name="Garbelotto M."/>
            <person name="Martin F."/>
            <person name="Grigoriev I.V."/>
            <person name="Stenlid J."/>
        </authorList>
    </citation>
    <scope>NUCLEOTIDE SEQUENCE [LARGE SCALE GENOMIC DNA]</scope>
    <source>
        <strain evidence="2 3">TC 32-1</strain>
    </source>
</reference>
<evidence type="ECO:0000313" key="2">
    <source>
        <dbReference type="EMBL" id="ETW86648.1"/>
    </source>
</evidence>
<feature type="domain" description="DUF6593" evidence="1">
    <location>
        <begin position="9"/>
        <end position="165"/>
    </location>
</feature>
<evidence type="ECO:0000313" key="3">
    <source>
        <dbReference type="Proteomes" id="UP000030671"/>
    </source>
</evidence>
<accession>W4KLB6</accession>
<sequence>MDIFFSKSNPLNAILRDDDKRTIYRIDTPFALFNKVTTVTRSGGRGRVGDCQVMARIEWHRFSKTRFEFDGHPMVAKVFLKRRKGGREHIFQGADGRSYKWKSGSHAPSLRLNDGSKTIIAEYHGRSLGFFGFRGHKPYLRIHPQGMHMRDMIVATFIFVEKKRTDRKQSAAAVAAAA</sequence>
<keyword evidence="3" id="KW-1185">Reference proteome</keyword>
<evidence type="ECO:0000259" key="1">
    <source>
        <dbReference type="Pfam" id="PF20236"/>
    </source>
</evidence>
<protein>
    <recommendedName>
        <fullName evidence="1">DUF6593 domain-containing protein</fullName>
    </recommendedName>
</protein>
<proteinExistence type="predicted"/>
<name>W4KLB6_HETIT</name>
<dbReference type="KEGG" id="hir:HETIRDRAFT_437497"/>
<organism evidence="2 3">
    <name type="scientific">Heterobasidion irregulare (strain TC 32-1)</name>
    <dbReference type="NCBI Taxonomy" id="747525"/>
    <lineage>
        <taxon>Eukaryota</taxon>
        <taxon>Fungi</taxon>
        <taxon>Dikarya</taxon>
        <taxon>Basidiomycota</taxon>
        <taxon>Agaricomycotina</taxon>
        <taxon>Agaricomycetes</taxon>
        <taxon>Russulales</taxon>
        <taxon>Bondarzewiaceae</taxon>
        <taxon>Heterobasidion</taxon>
        <taxon>Heterobasidion annosum species complex</taxon>
    </lineage>
</organism>
<dbReference type="Pfam" id="PF20236">
    <property type="entry name" value="DUF6593"/>
    <property type="match status" value="1"/>
</dbReference>
<dbReference type="GeneID" id="20674957"/>
<dbReference type="AlphaFoldDB" id="W4KLB6"/>
<dbReference type="HOGENOM" id="CLU_084280_4_1_1"/>
<dbReference type="Proteomes" id="UP000030671">
    <property type="component" value="Unassembled WGS sequence"/>
</dbReference>
<dbReference type="InParanoid" id="W4KLB6"/>
<dbReference type="OrthoDB" id="3360976at2759"/>
<gene>
    <name evidence="2" type="ORF">HETIRDRAFT_437497</name>
</gene>
<dbReference type="RefSeq" id="XP_009540651.1">
    <property type="nucleotide sequence ID" value="XM_009542356.1"/>
</dbReference>
<dbReference type="EMBL" id="KI925454">
    <property type="protein sequence ID" value="ETW86648.1"/>
    <property type="molecule type" value="Genomic_DNA"/>
</dbReference>
<dbReference type="STRING" id="747525.W4KLB6"/>
<dbReference type="InterPro" id="IPR046528">
    <property type="entry name" value="DUF6593"/>
</dbReference>